<evidence type="ECO:0000259" key="16">
    <source>
        <dbReference type="SMART" id="SM00484"/>
    </source>
</evidence>
<dbReference type="CDD" id="cd09908">
    <property type="entry name" value="H3TH_EXO1"/>
    <property type="match status" value="1"/>
</dbReference>
<dbReference type="InterPro" id="IPR006086">
    <property type="entry name" value="XPG-I_dom"/>
</dbReference>
<organism evidence="18 19">
    <name type="scientific">Coemansia brasiliensis</name>
    <dbReference type="NCBI Taxonomy" id="2650707"/>
    <lineage>
        <taxon>Eukaryota</taxon>
        <taxon>Fungi</taxon>
        <taxon>Fungi incertae sedis</taxon>
        <taxon>Zoopagomycota</taxon>
        <taxon>Kickxellomycotina</taxon>
        <taxon>Kickxellomycetes</taxon>
        <taxon>Kickxellales</taxon>
        <taxon>Kickxellaceae</taxon>
        <taxon>Coemansia</taxon>
    </lineage>
</organism>
<dbReference type="PRINTS" id="PR00853">
    <property type="entry name" value="XPGRADSUPER"/>
</dbReference>
<dbReference type="InterPro" id="IPR044752">
    <property type="entry name" value="PIN-like_EXO1"/>
</dbReference>
<evidence type="ECO:0000256" key="8">
    <source>
        <dbReference type="ARBA" id="ARBA00022801"/>
    </source>
</evidence>
<protein>
    <submittedName>
        <fullName evidence="18">Rad2 nuclease</fullName>
    </submittedName>
</protein>
<dbReference type="EMBL" id="JANBUW010000014">
    <property type="protein sequence ID" value="KAJ2851296.1"/>
    <property type="molecule type" value="Genomic_DNA"/>
</dbReference>
<sequence>MVESYYEPVFYCTNDGDGDDIEDEEGYETGKLFSLDSLVDDIAACSNESKIELTVGYKVQVTIHEPAAGNYVGKIAASSGTRLIELLESFDNDPTAYIATINGEEVDKSSVLGSLANGNQKVEVTISKQSQSMGITGLLPLLKEAQRKGHVKEFSGQTLGVDSYIWLYKGAFSCAVELGLDKPTSKYISFFMMRARMLRHYGIEPLFVFDGGLLPSKRDTEAVRQKNRLERRAQALKFWEQSKKKAAFEMFQKSLEATPQMAKMVIEELKKEGFRYLVAPYEADAQLAFLESTGIIYAAISEDSDLVVFGCQRLVLKMDQYGSATIFERSKIDQAKAVDIKGWSNKRIRQMCILSGCDYAASAPGIGLKRAHRYVSRASDLPAAIKLMRADGVIIPDGYEEAVVRADLTFLYQRVYDPRIKSLVHVTPLASGAPKLEDMPFIGEMLDAQIAQQIAEGDLDPLTRKPFDLQERLLPTQTSAEQQQVKRGEAAKTVKTLPKKPEAITLVSLWKKKPAFATISAKPRPKPPAEISAMASAASAAISDTTQTMHIKFRSRDSNSEMVSTPIQSRFFKKQDSAESTTSHQHPNALCSQDSSTDSQLSLTATQVSAASAADESALPLPADESALPLPADESALSLPADEPASPLPTDDNTQVCELSQPTESNKSHVVSLFGQFQNKTDNMPDWIASPKYRKGKYFY</sequence>
<gene>
    <name evidence="18" type="primary">EXO1</name>
    <name evidence="18" type="ORF">IWW36_001193</name>
</gene>
<comment type="similarity">
    <text evidence="3">Belongs to the XPG/RAD2 endonuclease family. EXO1 subfamily.</text>
</comment>
<keyword evidence="11" id="KW-0267">Excision nuclease</keyword>
<dbReference type="PROSITE" id="PS00841">
    <property type="entry name" value="XPG_1"/>
    <property type="match status" value="1"/>
</dbReference>
<dbReference type="Pfam" id="PF00867">
    <property type="entry name" value="XPG_I"/>
    <property type="match status" value="1"/>
</dbReference>
<dbReference type="InterPro" id="IPR037315">
    <property type="entry name" value="EXO1_H3TH"/>
</dbReference>
<evidence type="ECO:0000313" key="18">
    <source>
        <dbReference type="EMBL" id="KAJ2851296.1"/>
    </source>
</evidence>
<dbReference type="FunFam" id="3.40.50.1010:FF:000002">
    <property type="entry name" value="Exonuclease 1, putative"/>
    <property type="match status" value="1"/>
</dbReference>
<evidence type="ECO:0000256" key="12">
    <source>
        <dbReference type="ARBA" id="ARBA00023125"/>
    </source>
</evidence>
<keyword evidence="7" id="KW-0227">DNA damage</keyword>
<dbReference type="GO" id="GO:0003677">
    <property type="term" value="F:DNA binding"/>
    <property type="evidence" value="ECO:0007669"/>
    <property type="project" value="UniProtKB-KW"/>
</dbReference>
<feature type="compositionally biased region" description="Polar residues" evidence="15">
    <location>
        <begin position="651"/>
        <end position="665"/>
    </location>
</feature>
<evidence type="ECO:0000256" key="14">
    <source>
        <dbReference type="ARBA" id="ARBA00023242"/>
    </source>
</evidence>
<dbReference type="SUPFAM" id="SSF47807">
    <property type="entry name" value="5' to 3' exonuclease, C-terminal subdomain"/>
    <property type="match status" value="1"/>
</dbReference>
<dbReference type="GO" id="GO:0017108">
    <property type="term" value="F:5'-flap endonuclease activity"/>
    <property type="evidence" value="ECO:0007669"/>
    <property type="project" value="TreeGrafter"/>
</dbReference>
<reference evidence="18" key="1">
    <citation type="submission" date="2022-07" db="EMBL/GenBank/DDBJ databases">
        <title>Phylogenomic reconstructions and comparative analyses of Kickxellomycotina fungi.</title>
        <authorList>
            <person name="Reynolds N.K."/>
            <person name="Stajich J.E."/>
            <person name="Barry K."/>
            <person name="Grigoriev I.V."/>
            <person name="Crous P."/>
            <person name="Smith M.E."/>
        </authorList>
    </citation>
    <scope>NUCLEOTIDE SEQUENCE</scope>
    <source>
        <strain evidence="18">NRRL 1566</strain>
    </source>
</reference>
<dbReference type="Pfam" id="PF00752">
    <property type="entry name" value="XPG_N"/>
    <property type="match status" value="1"/>
</dbReference>
<evidence type="ECO:0000256" key="9">
    <source>
        <dbReference type="ARBA" id="ARBA00022839"/>
    </source>
</evidence>
<keyword evidence="6" id="KW-0255">Endonuclease</keyword>
<keyword evidence="4" id="KW-0540">Nuclease</keyword>
<dbReference type="InterPro" id="IPR006084">
    <property type="entry name" value="XPG/Rad2"/>
</dbReference>
<comment type="cofactor">
    <cofactor evidence="1">
        <name>Mg(2+)</name>
        <dbReference type="ChEBI" id="CHEBI:18420"/>
    </cofactor>
</comment>
<dbReference type="Proteomes" id="UP001139887">
    <property type="component" value="Unassembled WGS sequence"/>
</dbReference>
<dbReference type="SMART" id="SM00484">
    <property type="entry name" value="XPGI"/>
    <property type="match status" value="1"/>
</dbReference>
<dbReference type="Gene3D" id="1.10.150.20">
    <property type="entry name" value="5' to 3' exonuclease, C-terminal subdomain"/>
    <property type="match status" value="1"/>
</dbReference>
<evidence type="ECO:0000256" key="6">
    <source>
        <dbReference type="ARBA" id="ARBA00022759"/>
    </source>
</evidence>
<evidence type="ECO:0000256" key="1">
    <source>
        <dbReference type="ARBA" id="ARBA00001946"/>
    </source>
</evidence>
<dbReference type="GO" id="GO:0046872">
    <property type="term" value="F:metal ion binding"/>
    <property type="evidence" value="ECO:0007669"/>
    <property type="project" value="UniProtKB-KW"/>
</dbReference>
<evidence type="ECO:0000256" key="10">
    <source>
        <dbReference type="ARBA" id="ARBA00022842"/>
    </source>
</evidence>
<keyword evidence="8" id="KW-0378">Hydrolase</keyword>
<comment type="subcellular location">
    <subcellularLocation>
        <location evidence="2">Nucleus</location>
    </subcellularLocation>
</comment>
<evidence type="ECO:0000256" key="3">
    <source>
        <dbReference type="ARBA" id="ARBA00010563"/>
    </source>
</evidence>
<dbReference type="InterPro" id="IPR036279">
    <property type="entry name" value="5-3_exonuclease_C_sf"/>
</dbReference>
<keyword evidence="9" id="KW-0269">Exonuclease</keyword>
<dbReference type="InterPro" id="IPR019974">
    <property type="entry name" value="XPG_CS"/>
</dbReference>
<dbReference type="CDD" id="cd09857">
    <property type="entry name" value="PIN_EXO1"/>
    <property type="match status" value="1"/>
</dbReference>
<dbReference type="FunFam" id="1.10.150.20:FF:000011">
    <property type="entry name" value="exonuclease 1"/>
    <property type="match status" value="1"/>
</dbReference>
<accession>A0A9W8I9E5</accession>
<dbReference type="PANTHER" id="PTHR11081">
    <property type="entry name" value="FLAP ENDONUCLEASE FAMILY MEMBER"/>
    <property type="match status" value="1"/>
</dbReference>
<dbReference type="OrthoDB" id="26491at2759"/>
<dbReference type="Gene3D" id="3.40.50.1010">
    <property type="entry name" value="5'-nuclease"/>
    <property type="match status" value="1"/>
</dbReference>
<keyword evidence="14" id="KW-0539">Nucleus</keyword>
<evidence type="ECO:0000256" key="2">
    <source>
        <dbReference type="ARBA" id="ARBA00004123"/>
    </source>
</evidence>
<proteinExistence type="inferred from homology"/>
<evidence type="ECO:0000256" key="4">
    <source>
        <dbReference type="ARBA" id="ARBA00022722"/>
    </source>
</evidence>
<evidence type="ECO:0000256" key="15">
    <source>
        <dbReference type="SAM" id="MobiDB-lite"/>
    </source>
</evidence>
<dbReference type="SUPFAM" id="SSF88723">
    <property type="entry name" value="PIN domain-like"/>
    <property type="match status" value="1"/>
</dbReference>
<evidence type="ECO:0000259" key="17">
    <source>
        <dbReference type="SMART" id="SM00485"/>
    </source>
</evidence>
<dbReference type="GO" id="GO:0035312">
    <property type="term" value="F:5'-3' DNA exonuclease activity"/>
    <property type="evidence" value="ECO:0007669"/>
    <property type="project" value="InterPro"/>
</dbReference>
<evidence type="ECO:0000313" key="19">
    <source>
        <dbReference type="Proteomes" id="UP001139887"/>
    </source>
</evidence>
<dbReference type="SMART" id="SM00279">
    <property type="entry name" value="HhH2"/>
    <property type="match status" value="1"/>
</dbReference>
<feature type="domain" description="XPG N-terminal" evidence="17">
    <location>
        <begin position="133"/>
        <end position="231"/>
    </location>
</feature>
<dbReference type="AlphaFoldDB" id="A0A9W8I9E5"/>
<feature type="region of interest" description="Disordered" evidence="15">
    <location>
        <begin position="571"/>
        <end position="597"/>
    </location>
</feature>
<dbReference type="GO" id="GO:0006281">
    <property type="term" value="P:DNA repair"/>
    <property type="evidence" value="ECO:0007669"/>
    <property type="project" value="UniProtKB-KW"/>
</dbReference>
<feature type="region of interest" description="Disordered" evidence="15">
    <location>
        <begin position="637"/>
        <end position="665"/>
    </location>
</feature>
<evidence type="ECO:0000256" key="7">
    <source>
        <dbReference type="ARBA" id="ARBA00022763"/>
    </source>
</evidence>
<evidence type="ECO:0000256" key="11">
    <source>
        <dbReference type="ARBA" id="ARBA00022881"/>
    </source>
</evidence>
<dbReference type="InterPro" id="IPR006085">
    <property type="entry name" value="XPG_DNA_repair_N"/>
</dbReference>
<keyword evidence="19" id="KW-1185">Reference proteome</keyword>
<comment type="caution">
    <text evidence="18">The sequence shown here is derived from an EMBL/GenBank/DDBJ whole genome shotgun (WGS) entry which is preliminary data.</text>
</comment>
<dbReference type="SMART" id="SM00485">
    <property type="entry name" value="XPGN"/>
    <property type="match status" value="1"/>
</dbReference>
<dbReference type="PANTHER" id="PTHR11081:SF9">
    <property type="entry name" value="FLAP ENDONUCLEASE 1"/>
    <property type="match status" value="1"/>
</dbReference>
<keyword evidence="12" id="KW-0238">DNA-binding</keyword>
<dbReference type="InterPro" id="IPR029060">
    <property type="entry name" value="PIN-like_dom_sf"/>
</dbReference>
<dbReference type="InterPro" id="IPR008918">
    <property type="entry name" value="HhH2"/>
</dbReference>
<name>A0A9W8I9E5_9FUNG</name>
<keyword evidence="10" id="KW-0460">Magnesium</keyword>
<evidence type="ECO:0000256" key="5">
    <source>
        <dbReference type="ARBA" id="ARBA00022723"/>
    </source>
</evidence>
<keyword evidence="13" id="KW-0234">DNA repair</keyword>
<feature type="domain" description="XPG-I" evidence="16">
    <location>
        <begin position="270"/>
        <end position="340"/>
    </location>
</feature>
<keyword evidence="5" id="KW-0479">Metal-binding</keyword>
<evidence type="ECO:0000256" key="13">
    <source>
        <dbReference type="ARBA" id="ARBA00023204"/>
    </source>
</evidence>
<dbReference type="GO" id="GO:0005634">
    <property type="term" value="C:nucleus"/>
    <property type="evidence" value="ECO:0007669"/>
    <property type="project" value="UniProtKB-SubCell"/>
</dbReference>